<dbReference type="EMBL" id="DRGM01000049">
    <property type="protein sequence ID" value="HEA15747.1"/>
    <property type="molecule type" value="Genomic_DNA"/>
</dbReference>
<organism evidence="2">
    <name type="scientific">Pseudoalteromonas prydzensis</name>
    <dbReference type="NCBI Taxonomy" id="182141"/>
    <lineage>
        <taxon>Bacteria</taxon>
        <taxon>Pseudomonadati</taxon>
        <taxon>Pseudomonadota</taxon>
        <taxon>Gammaproteobacteria</taxon>
        <taxon>Alteromonadales</taxon>
        <taxon>Pseudoalteromonadaceae</taxon>
        <taxon>Pseudoalteromonas</taxon>
    </lineage>
</organism>
<keyword evidence="1" id="KW-0812">Transmembrane</keyword>
<evidence type="ECO:0000313" key="2">
    <source>
        <dbReference type="EMBL" id="HEA15747.1"/>
    </source>
</evidence>
<gene>
    <name evidence="2" type="ORF">ENH88_04715</name>
</gene>
<comment type="caution">
    <text evidence="2">The sequence shown here is derived from an EMBL/GenBank/DDBJ whole genome shotgun (WGS) entry which is preliminary data.</text>
</comment>
<accession>A0A7V1CWV4</accession>
<reference evidence="2" key="1">
    <citation type="journal article" date="2020" name="mSystems">
        <title>Genome- and Community-Level Interaction Insights into Carbon Utilization and Element Cycling Functions of Hydrothermarchaeota in Hydrothermal Sediment.</title>
        <authorList>
            <person name="Zhou Z."/>
            <person name="Liu Y."/>
            <person name="Xu W."/>
            <person name="Pan J."/>
            <person name="Luo Z.H."/>
            <person name="Li M."/>
        </authorList>
    </citation>
    <scope>NUCLEOTIDE SEQUENCE [LARGE SCALE GENOMIC DNA]</scope>
    <source>
        <strain evidence="2">HyVt-346</strain>
    </source>
</reference>
<keyword evidence="1" id="KW-0472">Membrane</keyword>
<dbReference type="RefSeq" id="WP_304180208.1">
    <property type="nucleotide sequence ID" value="NZ_DRGM01000049.1"/>
</dbReference>
<sequence length="276" mass="31471">MSKENLESVTELWMRVLAKCNEKNINITAESKTYFFVSYSSLLRNVKSTQKIKPIYVKKLAEFLEVSELQILDWHENKDVTSLAEDSENAFESSTNVIEQTKSAFGAGKRTKIIIFLATCLLTLLCLSYYLLNYNTTLNSEKGRMYFGEGTDISLSMSKVGDDFQLPLYNYDFKNVEIKVEEEKIHITADIDTSRIEAPTITYIGKFEASGLYLDGNAAVTYKILINANNEAWIGVMMLKIETLESPKGYWLTILNDPDDETFGKFLFGDAYLHKH</sequence>
<proteinExistence type="predicted"/>
<name>A0A7V1CWV4_9GAMM</name>
<evidence type="ECO:0000256" key="1">
    <source>
        <dbReference type="SAM" id="Phobius"/>
    </source>
</evidence>
<feature type="transmembrane region" description="Helical" evidence="1">
    <location>
        <begin position="113"/>
        <end position="132"/>
    </location>
</feature>
<dbReference type="Proteomes" id="UP000886188">
    <property type="component" value="Unassembled WGS sequence"/>
</dbReference>
<dbReference type="AlphaFoldDB" id="A0A7V1CWV4"/>
<protein>
    <submittedName>
        <fullName evidence="2">Uncharacterized protein</fullName>
    </submittedName>
</protein>
<keyword evidence="1" id="KW-1133">Transmembrane helix</keyword>